<dbReference type="EMBL" id="NLAX01000002">
    <property type="protein sequence ID" value="PKS13062.1"/>
    <property type="molecule type" value="Genomic_DNA"/>
</dbReference>
<name>A0A2N3NL12_9PEZI</name>
<feature type="transmembrane region" description="Helical" evidence="7">
    <location>
        <begin position="62"/>
        <end position="85"/>
    </location>
</feature>
<evidence type="ECO:0000256" key="5">
    <source>
        <dbReference type="ARBA" id="ARBA00022989"/>
    </source>
</evidence>
<keyword evidence="9" id="KW-1185">Reference proteome</keyword>
<comment type="similarity">
    <text evidence="3">Belongs to the paxB family.</text>
</comment>
<evidence type="ECO:0000313" key="8">
    <source>
        <dbReference type="EMBL" id="PKS13062.1"/>
    </source>
</evidence>
<dbReference type="PANTHER" id="PTHR42038">
    <property type="match status" value="1"/>
</dbReference>
<dbReference type="VEuPathDB" id="FungiDB:jhhlp_000403"/>
<dbReference type="GO" id="GO:0016020">
    <property type="term" value="C:membrane"/>
    <property type="evidence" value="ECO:0007669"/>
    <property type="project" value="UniProtKB-SubCell"/>
</dbReference>
<evidence type="ECO:0000256" key="1">
    <source>
        <dbReference type="ARBA" id="ARBA00004141"/>
    </source>
</evidence>
<dbReference type="Pfam" id="PF25129">
    <property type="entry name" value="Pyr4-TMTC"/>
    <property type="match status" value="1"/>
</dbReference>
<evidence type="ECO:0000256" key="7">
    <source>
        <dbReference type="SAM" id="Phobius"/>
    </source>
</evidence>
<comment type="caution">
    <text evidence="8">The sequence shown here is derived from an EMBL/GenBank/DDBJ whole genome shotgun (WGS) entry which is preliminary data.</text>
</comment>
<comment type="pathway">
    <text evidence="2">Secondary metabolite biosynthesis.</text>
</comment>
<dbReference type="InParanoid" id="A0A2N3NL12"/>
<comment type="subcellular location">
    <subcellularLocation>
        <location evidence="1">Membrane</location>
        <topology evidence="1">Multi-pass membrane protein</topology>
    </subcellularLocation>
</comment>
<protein>
    <submittedName>
        <fullName evidence="8">Uncharacterized protein</fullName>
    </submittedName>
</protein>
<dbReference type="InterPro" id="IPR039020">
    <property type="entry name" value="PaxB-like"/>
</dbReference>
<keyword evidence="4 7" id="KW-0812">Transmembrane</keyword>
<feature type="transmembrane region" description="Helical" evidence="7">
    <location>
        <begin position="97"/>
        <end position="116"/>
    </location>
</feature>
<dbReference type="Proteomes" id="UP000233524">
    <property type="component" value="Unassembled WGS sequence"/>
</dbReference>
<feature type="transmembrane region" description="Helical" evidence="7">
    <location>
        <begin position="160"/>
        <end position="183"/>
    </location>
</feature>
<dbReference type="OrthoDB" id="5294024at2759"/>
<organism evidence="8 9">
    <name type="scientific">Lomentospora prolificans</name>
    <dbReference type="NCBI Taxonomy" id="41688"/>
    <lineage>
        <taxon>Eukaryota</taxon>
        <taxon>Fungi</taxon>
        <taxon>Dikarya</taxon>
        <taxon>Ascomycota</taxon>
        <taxon>Pezizomycotina</taxon>
        <taxon>Sordariomycetes</taxon>
        <taxon>Hypocreomycetidae</taxon>
        <taxon>Microascales</taxon>
        <taxon>Microascaceae</taxon>
        <taxon>Lomentospora</taxon>
    </lineage>
</organism>
<gene>
    <name evidence="8" type="ORF">jhhlp_000403</name>
</gene>
<keyword evidence="6 7" id="KW-0472">Membrane</keyword>
<dbReference type="AlphaFoldDB" id="A0A2N3NL12"/>
<evidence type="ECO:0000256" key="6">
    <source>
        <dbReference type="ARBA" id="ARBA00023136"/>
    </source>
</evidence>
<dbReference type="PANTHER" id="PTHR42038:SF2">
    <property type="entry name" value="TERPENE CYCLASE AUSL"/>
    <property type="match status" value="1"/>
</dbReference>
<reference evidence="8 9" key="1">
    <citation type="journal article" date="2017" name="G3 (Bethesda)">
        <title>First Draft Genome Sequence of the Pathogenic Fungus Lomentospora prolificans (Formerly Scedosporium prolificans).</title>
        <authorList>
            <person name="Luo R."/>
            <person name="Zimin A."/>
            <person name="Workman R."/>
            <person name="Fan Y."/>
            <person name="Pertea G."/>
            <person name="Grossman N."/>
            <person name="Wear M.P."/>
            <person name="Jia B."/>
            <person name="Miller H."/>
            <person name="Casadevall A."/>
            <person name="Timp W."/>
            <person name="Zhang S.X."/>
            <person name="Salzberg S.L."/>
        </authorList>
    </citation>
    <scope>NUCLEOTIDE SEQUENCE [LARGE SCALE GENOMIC DNA]</scope>
    <source>
        <strain evidence="8 9">JHH-5317</strain>
    </source>
</reference>
<proteinExistence type="inferred from homology"/>
<sequence length="327" mass="35744">MHESHLVRPPLNPTSRRRVTHRTVFAISLAIPSPWAHRNTLSTNPPPTMGHLDIAPPHCPPWLIPASTALLGAGISLWLVTYALMVPRSLATKSSPIPLLALAINISWEVVFTFAVTESLIERLGFALWLLFDVGIICVTLAAAPYEWGSVAPVVGRNLGLILAAMVAVGCLTQWAFVAWWVAEPGRGHGVKTGKVWYGVEEIDTTELAYWTAGFAQVVGSALSLGELVVRGHSGGTSYSIWLARTLGSQCGLTLNSGILWWYWPEAHAYYLTPPSLFILGATTVFDLIYGAVLWYVRKTEKQLPDGRFVAGAWHGRNLGEVSKKEQ</sequence>
<feature type="transmembrane region" description="Helical" evidence="7">
    <location>
        <begin position="242"/>
        <end position="264"/>
    </location>
</feature>
<keyword evidence="5 7" id="KW-1133">Transmembrane helix</keyword>
<evidence type="ECO:0000313" key="9">
    <source>
        <dbReference type="Proteomes" id="UP000233524"/>
    </source>
</evidence>
<evidence type="ECO:0000256" key="3">
    <source>
        <dbReference type="ARBA" id="ARBA00006757"/>
    </source>
</evidence>
<evidence type="ECO:0000256" key="2">
    <source>
        <dbReference type="ARBA" id="ARBA00005179"/>
    </source>
</evidence>
<feature type="transmembrane region" description="Helical" evidence="7">
    <location>
        <begin position="208"/>
        <end position="230"/>
    </location>
</feature>
<feature type="transmembrane region" description="Helical" evidence="7">
    <location>
        <begin position="128"/>
        <end position="148"/>
    </location>
</feature>
<feature type="transmembrane region" description="Helical" evidence="7">
    <location>
        <begin position="276"/>
        <end position="297"/>
    </location>
</feature>
<evidence type="ECO:0000256" key="4">
    <source>
        <dbReference type="ARBA" id="ARBA00022692"/>
    </source>
</evidence>
<dbReference type="GO" id="GO:0016829">
    <property type="term" value="F:lyase activity"/>
    <property type="evidence" value="ECO:0007669"/>
    <property type="project" value="InterPro"/>
</dbReference>
<accession>A0A2N3NL12</accession>